<evidence type="ECO:0000313" key="2">
    <source>
        <dbReference type="Proteomes" id="UP000029692"/>
    </source>
</evidence>
<comment type="caution">
    <text evidence="1">The sequence shown here is derived from an EMBL/GenBank/DDBJ whole genome shotgun (WGS) entry which is preliminary data.</text>
</comment>
<evidence type="ECO:0008006" key="3">
    <source>
        <dbReference type="Google" id="ProtNLM"/>
    </source>
</evidence>
<gene>
    <name evidence="1" type="ORF">DC28_05385</name>
</gene>
<protein>
    <recommendedName>
        <fullName evidence="3">WG repeat-containing protein</fullName>
    </recommendedName>
</protein>
<dbReference type="Pfam" id="PF14903">
    <property type="entry name" value="WG_beta_rep"/>
    <property type="match status" value="2"/>
</dbReference>
<keyword evidence="2" id="KW-1185">Reference proteome</keyword>
<dbReference type="PANTHER" id="PTHR37841:SF1">
    <property type="entry name" value="DUF3298 DOMAIN-CONTAINING PROTEIN"/>
    <property type="match status" value="1"/>
</dbReference>
<dbReference type="PANTHER" id="PTHR37841">
    <property type="entry name" value="GLR2918 PROTEIN"/>
    <property type="match status" value="1"/>
</dbReference>
<dbReference type="Proteomes" id="UP000029692">
    <property type="component" value="Unassembled WGS sequence"/>
</dbReference>
<reference evidence="1 2" key="1">
    <citation type="submission" date="2014-05" db="EMBL/GenBank/DDBJ databases">
        <title>De novo Genome Sequence of Spirocheata sp.</title>
        <authorList>
            <person name="Shivani Y."/>
            <person name="Subhash Y."/>
            <person name="Tushar L."/>
            <person name="Sasikala C."/>
            <person name="Ramana C.V."/>
        </authorList>
    </citation>
    <scope>NUCLEOTIDE SEQUENCE [LARGE SCALE GENOMIC DNA]</scope>
    <source>
        <strain evidence="1 2">JC230</strain>
    </source>
</reference>
<dbReference type="STRING" id="1480694.DC28_05385"/>
<dbReference type="EMBL" id="JNUP01000047">
    <property type="protein sequence ID" value="KGE72811.1"/>
    <property type="molecule type" value="Genomic_DNA"/>
</dbReference>
<accession>A0A098QZ98</accession>
<dbReference type="AlphaFoldDB" id="A0A098QZ98"/>
<organism evidence="1 2">
    <name type="scientific">Spirochaeta lutea</name>
    <dbReference type="NCBI Taxonomy" id="1480694"/>
    <lineage>
        <taxon>Bacteria</taxon>
        <taxon>Pseudomonadati</taxon>
        <taxon>Spirochaetota</taxon>
        <taxon>Spirochaetia</taxon>
        <taxon>Spirochaetales</taxon>
        <taxon>Spirochaetaceae</taxon>
        <taxon>Spirochaeta</taxon>
    </lineage>
</organism>
<proteinExistence type="predicted"/>
<dbReference type="RefSeq" id="WP_037546629.1">
    <property type="nucleotide sequence ID" value="NZ_JNUP01000047.1"/>
</dbReference>
<dbReference type="InterPro" id="IPR032774">
    <property type="entry name" value="WG_beta_rep"/>
</dbReference>
<sequence length="394" mass="45313">MKTILFIFWIVFGLQGVFPDTAEGDYHRFYYMGKTGLLDQHLQVVLEPLYQELSLPSEGYCTYRLNDTTWGVVTLDGQTLFEVDAIRLYPVRDDLSLAIFNLGVGKQRYAEFLTLEGRNPFGVQYPSARPFGNGLAPVSSPVDSEQYTLINLQGTYLKMRPMLEIRPFQEGLAAAVTPENWAGFLDAQGRWAIRPEWTEIGDFHNGLALVHRFDYTYFINHQGEPVIDLNPKHIDDLPYENWFMNSRKVSGDGYVYALGTTDRAAPQPWNTRTLYYYRDGSQVFMSSFFAIGGDFEEGVASFTGMVDGELTRGFWDTTGQIVQVLPEGFIFVDEVFDSFGDYKSNYQNGWVPIMEKDYRTGTWEGWAFLNKEDEVIYVRDIMDQYYRNKESGEQ</sequence>
<name>A0A098QZ98_9SPIO</name>
<evidence type="ECO:0000313" key="1">
    <source>
        <dbReference type="EMBL" id="KGE72811.1"/>
    </source>
</evidence>
<dbReference type="OrthoDB" id="210273at2"/>